<evidence type="ECO:0000256" key="1">
    <source>
        <dbReference type="SAM" id="MobiDB-lite"/>
    </source>
</evidence>
<gene>
    <name evidence="2" type="primary">ERCC6L2_0</name>
    <name evidence="2" type="ORF">EYF80_025262</name>
</gene>
<feature type="compositionally biased region" description="Low complexity" evidence="1">
    <location>
        <begin position="254"/>
        <end position="263"/>
    </location>
</feature>
<proteinExistence type="predicted"/>
<feature type="compositionally biased region" description="Pro residues" evidence="1">
    <location>
        <begin position="244"/>
        <end position="253"/>
    </location>
</feature>
<feature type="compositionally biased region" description="Polar residues" evidence="1">
    <location>
        <begin position="226"/>
        <end position="242"/>
    </location>
</feature>
<sequence length="382" mass="42185">MAERFKFPSVHQFAVEIVRGNSSRRLAWLREFYTSLNLPDLANAVANNFPQADSAQTSSSTATSPSAFSSTARSRREPKHTEKNPQPRTKPEPPRNEHPEPQAKPRVPRNDVLSDQKRQKFAKKNVREPLRDVVSLESEEREEEEAACSARGHRRRQRGSVSRSGAGGGGLGSHRASSSGLGSGEATAFHNGADRRIPSSADLSHGGSTTLSKPAAQEGEKDPRTSSRTSEPFRGQRTNFQTCPLPPPPPPPQRAESASSRRSLLTDLIGDTSILDDLLKPKPRGAQRRGAAESPHPTEITPTAYFTAPSPSRVPHQVVPKGGRKDFWDILNEGNEESINRLTDPAEVQRVCINTNFAARGRSEEEERKSLWKTNDKFLWKK</sequence>
<reference evidence="2 3" key="1">
    <citation type="submission" date="2019-03" db="EMBL/GenBank/DDBJ databases">
        <title>First draft genome of Liparis tanakae, snailfish: a comprehensive survey of snailfish specific genes.</title>
        <authorList>
            <person name="Kim W."/>
            <person name="Song I."/>
            <person name="Jeong J.-H."/>
            <person name="Kim D."/>
            <person name="Kim S."/>
            <person name="Ryu S."/>
            <person name="Song J.Y."/>
            <person name="Lee S.K."/>
        </authorList>
    </citation>
    <scope>NUCLEOTIDE SEQUENCE [LARGE SCALE GENOMIC DNA]</scope>
    <source>
        <tissue evidence="2">Muscle</tissue>
    </source>
</reference>
<protein>
    <submittedName>
        <fullName evidence="2">DNA excision repair protein ERCC-6-like 2</fullName>
    </submittedName>
</protein>
<keyword evidence="3" id="KW-1185">Reference proteome</keyword>
<feature type="compositionally biased region" description="Acidic residues" evidence="1">
    <location>
        <begin position="137"/>
        <end position="146"/>
    </location>
</feature>
<dbReference type="AlphaFoldDB" id="A0A4Z2HHY0"/>
<feature type="region of interest" description="Disordered" evidence="1">
    <location>
        <begin position="52"/>
        <end position="263"/>
    </location>
</feature>
<feature type="compositionally biased region" description="Low complexity" evidence="1">
    <location>
        <begin position="54"/>
        <end position="72"/>
    </location>
</feature>
<evidence type="ECO:0000313" key="3">
    <source>
        <dbReference type="Proteomes" id="UP000314294"/>
    </source>
</evidence>
<name>A0A4Z2HHY0_9TELE</name>
<comment type="caution">
    <text evidence="2">The sequence shown here is derived from an EMBL/GenBank/DDBJ whole genome shotgun (WGS) entry which is preliminary data.</text>
</comment>
<accession>A0A4Z2HHY0</accession>
<evidence type="ECO:0000313" key="2">
    <source>
        <dbReference type="EMBL" id="TNN64514.1"/>
    </source>
</evidence>
<organism evidence="2 3">
    <name type="scientific">Liparis tanakae</name>
    <name type="common">Tanaka's snailfish</name>
    <dbReference type="NCBI Taxonomy" id="230148"/>
    <lineage>
        <taxon>Eukaryota</taxon>
        <taxon>Metazoa</taxon>
        <taxon>Chordata</taxon>
        <taxon>Craniata</taxon>
        <taxon>Vertebrata</taxon>
        <taxon>Euteleostomi</taxon>
        <taxon>Actinopterygii</taxon>
        <taxon>Neopterygii</taxon>
        <taxon>Teleostei</taxon>
        <taxon>Neoteleostei</taxon>
        <taxon>Acanthomorphata</taxon>
        <taxon>Eupercaria</taxon>
        <taxon>Perciformes</taxon>
        <taxon>Cottioidei</taxon>
        <taxon>Cottales</taxon>
        <taxon>Liparidae</taxon>
        <taxon>Liparis</taxon>
    </lineage>
</organism>
<feature type="compositionally biased region" description="Basic and acidic residues" evidence="1">
    <location>
        <begin position="79"/>
        <end position="118"/>
    </location>
</feature>
<dbReference type="OrthoDB" id="448448at2759"/>
<dbReference type="EMBL" id="SRLO01000251">
    <property type="protein sequence ID" value="TNN64514.1"/>
    <property type="molecule type" value="Genomic_DNA"/>
</dbReference>
<feature type="region of interest" description="Disordered" evidence="1">
    <location>
        <begin position="275"/>
        <end position="320"/>
    </location>
</feature>
<dbReference type="Proteomes" id="UP000314294">
    <property type="component" value="Unassembled WGS sequence"/>
</dbReference>